<sequence length="156" mass="16964">MFDQIKTLLQTHNARFRIVEHAAEGQSEKVAAIRGTEVGQGAKAMLCQSKDEAGKLILAILPGDQKIDFKKLATAVQVKKTSFAAPEAAMERTGCVIGAIPPFVFSDDIQLVLDPSLVARYAEIAFNAGRLDKSIILNTEDYLRIAKPILHDICAV</sequence>
<gene>
    <name evidence="2" type="ORF">H8L47_19370</name>
</gene>
<dbReference type="PANTHER" id="PTHR30411:SF9">
    <property type="entry name" value="MULTIFUNCTIONAL SER_THR-TRNA DEACYLASE PROXP-Y"/>
    <property type="match status" value="1"/>
</dbReference>
<organism evidence="2 3">
    <name type="scientific">Undibacterium umbellatum</name>
    <dbReference type="NCBI Taxonomy" id="2762300"/>
    <lineage>
        <taxon>Bacteria</taxon>
        <taxon>Pseudomonadati</taxon>
        <taxon>Pseudomonadota</taxon>
        <taxon>Betaproteobacteria</taxon>
        <taxon>Burkholderiales</taxon>
        <taxon>Oxalobacteraceae</taxon>
        <taxon>Undibacterium</taxon>
    </lineage>
</organism>
<dbReference type="Proteomes" id="UP000646911">
    <property type="component" value="Unassembled WGS sequence"/>
</dbReference>
<dbReference type="InterPro" id="IPR007214">
    <property type="entry name" value="YbaK/aa-tRNA-synth-assoc-dom"/>
</dbReference>
<accession>A0ABR6ZDS3</accession>
<dbReference type="RefSeq" id="WP_186955246.1">
    <property type="nucleotide sequence ID" value="NZ_JACOFX010000011.1"/>
</dbReference>
<reference evidence="2 3" key="1">
    <citation type="submission" date="2020-08" db="EMBL/GenBank/DDBJ databases">
        <title>Novel species isolated from subtropical streams in China.</title>
        <authorList>
            <person name="Lu H."/>
        </authorList>
    </citation>
    <scope>NUCLEOTIDE SEQUENCE [LARGE SCALE GENOMIC DNA]</scope>
    <source>
        <strain evidence="2 3">NL8W</strain>
    </source>
</reference>
<dbReference type="InterPro" id="IPR044786">
    <property type="entry name" value="PROXY"/>
</dbReference>
<dbReference type="Gene3D" id="3.90.960.10">
    <property type="entry name" value="YbaK/aminoacyl-tRNA synthetase-associated domain"/>
    <property type="match status" value="1"/>
</dbReference>
<dbReference type="PANTHER" id="PTHR30411">
    <property type="entry name" value="CYTOPLASMIC PROTEIN"/>
    <property type="match status" value="1"/>
</dbReference>
<keyword evidence="3" id="KW-1185">Reference proteome</keyword>
<protein>
    <submittedName>
        <fullName evidence="2">YbaK/prolyl-tRNA synthetase associated domain-containing protein</fullName>
    </submittedName>
</protein>
<evidence type="ECO:0000259" key="1">
    <source>
        <dbReference type="Pfam" id="PF04073"/>
    </source>
</evidence>
<evidence type="ECO:0000313" key="2">
    <source>
        <dbReference type="EMBL" id="MBC3909731.1"/>
    </source>
</evidence>
<dbReference type="SUPFAM" id="SSF55826">
    <property type="entry name" value="YbaK/ProRS associated domain"/>
    <property type="match status" value="1"/>
</dbReference>
<dbReference type="Pfam" id="PF04073">
    <property type="entry name" value="tRNA_edit"/>
    <property type="match status" value="1"/>
</dbReference>
<evidence type="ECO:0000313" key="3">
    <source>
        <dbReference type="Proteomes" id="UP000646911"/>
    </source>
</evidence>
<proteinExistence type="predicted"/>
<dbReference type="CDD" id="cd04336">
    <property type="entry name" value="YeaK"/>
    <property type="match status" value="1"/>
</dbReference>
<feature type="domain" description="YbaK/aminoacyl-tRNA synthetase-associated" evidence="1">
    <location>
        <begin position="26"/>
        <end position="144"/>
    </location>
</feature>
<comment type="caution">
    <text evidence="2">The sequence shown here is derived from an EMBL/GenBank/DDBJ whole genome shotgun (WGS) entry which is preliminary data.</text>
</comment>
<dbReference type="EMBL" id="JACOFX010000011">
    <property type="protein sequence ID" value="MBC3909731.1"/>
    <property type="molecule type" value="Genomic_DNA"/>
</dbReference>
<dbReference type="InterPro" id="IPR036754">
    <property type="entry name" value="YbaK/aa-tRNA-synt-asso_dom_sf"/>
</dbReference>
<name>A0ABR6ZDS3_9BURK</name>